<dbReference type="PANTHER" id="PTHR11339:SF402">
    <property type="entry name" value="VWFD DOMAIN-CONTAINING PROTEIN"/>
    <property type="match status" value="1"/>
</dbReference>
<dbReference type="SMART" id="SM00041">
    <property type="entry name" value="CT"/>
    <property type="match status" value="1"/>
</dbReference>
<evidence type="ECO:0000256" key="3">
    <source>
        <dbReference type="ARBA" id="ARBA00022737"/>
    </source>
</evidence>
<dbReference type="Pfam" id="PF00094">
    <property type="entry name" value="VWD"/>
    <property type="match status" value="1"/>
</dbReference>
<accession>A0A8X7X7C6</accession>
<keyword evidence="12" id="KW-1185">Reference proteome</keyword>
<feature type="domain" description="VWFD" evidence="10">
    <location>
        <begin position="168"/>
        <end position="341"/>
    </location>
</feature>
<feature type="domain" description="VWFC" evidence="9">
    <location>
        <begin position="459"/>
        <end position="530"/>
    </location>
</feature>
<dbReference type="InterPro" id="IPR006207">
    <property type="entry name" value="Cys_knot_C"/>
</dbReference>
<dbReference type="InterPro" id="IPR029034">
    <property type="entry name" value="Cystine-knot_cytokine"/>
</dbReference>
<proteinExistence type="predicted"/>
<feature type="region of interest" description="Disordered" evidence="7">
    <location>
        <begin position="61"/>
        <end position="84"/>
    </location>
</feature>
<feature type="disulfide bond" evidence="6">
    <location>
        <begin position="771"/>
        <end position="820"/>
    </location>
</feature>
<dbReference type="EMBL" id="JAATIS010004040">
    <property type="protein sequence ID" value="KAG2462469.1"/>
    <property type="molecule type" value="Genomic_DNA"/>
</dbReference>
<dbReference type="PROSITE" id="PS01225">
    <property type="entry name" value="CTCK_2"/>
    <property type="match status" value="1"/>
</dbReference>
<dbReference type="AlphaFoldDB" id="A0A8X7X7C6"/>
<feature type="compositionally biased region" description="Polar residues" evidence="7">
    <location>
        <begin position="582"/>
        <end position="622"/>
    </location>
</feature>
<dbReference type="SMART" id="SM00214">
    <property type="entry name" value="VWC"/>
    <property type="match status" value="2"/>
</dbReference>
<dbReference type="PROSITE" id="PS01185">
    <property type="entry name" value="CTCK_1"/>
    <property type="match status" value="1"/>
</dbReference>
<evidence type="ECO:0000256" key="5">
    <source>
        <dbReference type="ARBA" id="ARBA00023180"/>
    </source>
</evidence>
<dbReference type="PANTHER" id="PTHR11339">
    <property type="entry name" value="EXTRACELLULAR MATRIX GLYCOPROTEIN RELATED"/>
    <property type="match status" value="1"/>
</dbReference>
<evidence type="ECO:0000313" key="12">
    <source>
        <dbReference type="Proteomes" id="UP000886611"/>
    </source>
</evidence>
<dbReference type="Gene3D" id="2.10.90.10">
    <property type="entry name" value="Cystine-knot cytokines"/>
    <property type="match status" value="1"/>
</dbReference>
<feature type="region of interest" description="Disordered" evidence="7">
    <location>
        <begin position="582"/>
        <end position="657"/>
    </location>
</feature>
<evidence type="ECO:0000259" key="10">
    <source>
        <dbReference type="PROSITE" id="PS51233"/>
    </source>
</evidence>
<evidence type="ECO:0000256" key="2">
    <source>
        <dbReference type="ARBA" id="ARBA00022525"/>
    </source>
</evidence>
<comment type="caution">
    <text evidence="11">The sequence shown here is derived from an EMBL/GenBank/DDBJ whole genome shotgun (WGS) entry which is preliminary data.</text>
</comment>
<dbReference type="InterPro" id="IPR001007">
    <property type="entry name" value="VWF_dom"/>
</dbReference>
<feature type="compositionally biased region" description="Polar residues" evidence="7">
    <location>
        <begin position="631"/>
        <end position="657"/>
    </location>
</feature>
<evidence type="ECO:0000256" key="4">
    <source>
        <dbReference type="ARBA" id="ARBA00023157"/>
    </source>
</evidence>
<dbReference type="PROSITE" id="PS50184">
    <property type="entry name" value="VWFC_2"/>
    <property type="match status" value="1"/>
</dbReference>
<sequence>MKECTGSYKVLDRCSAIGVYTFGHKFHLPKGKLIYNTTDENGWCYTAFCNATCGIQKSSRVCSSTPSPSSSSKMTTPFTTEKGSTSTSVKVETTIPAKTGCSAMIPPRKINETWMLDKCTKATCKGHDQIRVTPVQCKPVQPLTCVNGRPARKIYDSSGCCYRYECECVCTTWGYQHHMTFDGTYYQYSSNCTRVLVEEITSKNDHFLVSVDDGDCFKKNQDSCTRSLWIFYQGNKLFLTADEKNLVYFNGNLVSRNIVKNGFKIYSTGISIHVTILDINVHIAYDRMITVITLPYQRFFNNTQGLCGSSSLVSTTLPVSSSTESHTTPVTTKPTKNPVCKPPLCKLITSSIFAECHSLLPSEPYYAACVVDSCQMNKVNPECSSLQNYAAMCADLGVCVDWRNHTNGKCAYNCPKEKEYKACGPAIEFTCNYRCNEYLKTMPEMQKENSSALCFISLTDCVGPDGMPKKPNEIWQSNCHQCFCDKESLSVQCKPLVCPKLLAVSCDKEGQVAKSEPMANNSCCSTTKCVPKNVCVFNNTEYQGFTYQDVPGQCCGKCVQVACIFPMPIISNNITNSYYTPSANSGSPQGSTSNPNENSSAGGNVTPNGNTAKSTGSNSSPNRTDDYTDSPIHNVNVTPTGNNGLPTSKGSPSIIPSDNSTYIVEPGHIITFPGDNCTHYECLMIDGQYVPITSKKSCPEFHPENCLPGTIRLSNDGCCQTCKCYSLLVSLFNKHTLFMLLFDCASPFSGDEKPEKCRVLKKPTIMTHEGCQSQLPVEVSSCEGTCKTYSMYLSEANIIGHKCSCCQEKKTSLKNVALDCANGTTISHTYIYVEQCGCKDTRCEVKDHI</sequence>
<feature type="non-terminal residue" evidence="11">
    <location>
        <position position="849"/>
    </location>
</feature>
<dbReference type="PROSITE" id="PS01208">
    <property type="entry name" value="VWFC_1"/>
    <property type="match status" value="1"/>
</dbReference>
<keyword evidence="5" id="KW-0325">Glycoprotein</keyword>
<evidence type="ECO:0000313" key="11">
    <source>
        <dbReference type="EMBL" id="KAG2462469.1"/>
    </source>
</evidence>
<keyword evidence="2" id="KW-0964">Secreted</keyword>
<dbReference type="GO" id="GO:0005576">
    <property type="term" value="C:extracellular region"/>
    <property type="evidence" value="ECO:0007669"/>
    <property type="project" value="UniProtKB-SubCell"/>
</dbReference>
<feature type="domain" description="CTCK" evidence="8">
    <location>
        <begin position="757"/>
        <end position="844"/>
    </location>
</feature>
<dbReference type="InterPro" id="IPR006208">
    <property type="entry name" value="Glyco_hormone_CN"/>
</dbReference>
<feature type="disulfide bond" evidence="6">
    <location>
        <begin position="782"/>
        <end position="836"/>
    </location>
</feature>
<name>A0A8X7X7C6_POLSE</name>
<evidence type="ECO:0000256" key="7">
    <source>
        <dbReference type="SAM" id="MobiDB-lite"/>
    </source>
</evidence>
<organism evidence="11 12">
    <name type="scientific">Polypterus senegalus</name>
    <name type="common">Senegal bichir</name>
    <dbReference type="NCBI Taxonomy" id="55291"/>
    <lineage>
        <taxon>Eukaryota</taxon>
        <taxon>Metazoa</taxon>
        <taxon>Chordata</taxon>
        <taxon>Craniata</taxon>
        <taxon>Vertebrata</taxon>
        <taxon>Euteleostomi</taxon>
        <taxon>Actinopterygii</taxon>
        <taxon>Polypteriformes</taxon>
        <taxon>Polypteridae</taxon>
        <taxon>Polypterus</taxon>
    </lineage>
</organism>
<keyword evidence="4 6" id="KW-1015">Disulfide bond</keyword>
<evidence type="ECO:0000259" key="8">
    <source>
        <dbReference type="PROSITE" id="PS01225"/>
    </source>
</evidence>
<protein>
    <submittedName>
        <fullName evidence="11">MUC2L protein</fullName>
    </submittedName>
</protein>
<feature type="disulfide bond" evidence="6">
    <location>
        <begin position="786"/>
        <end position="838"/>
    </location>
</feature>
<evidence type="ECO:0000256" key="6">
    <source>
        <dbReference type="PROSITE-ProRule" id="PRU00039"/>
    </source>
</evidence>
<feature type="non-terminal residue" evidence="11">
    <location>
        <position position="1"/>
    </location>
</feature>
<dbReference type="InterPro" id="IPR050780">
    <property type="entry name" value="Mucin_vWF_Thrombospondin_sf"/>
</dbReference>
<dbReference type="Proteomes" id="UP000886611">
    <property type="component" value="Unassembled WGS sequence"/>
</dbReference>
<comment type="caution">
    <text evidence="6">Lacks conserved residue(s) required for the propagation of feature annotation.</text>
</comment>
<feature type="compositionally biased region" description="Low complexity" evidence="7">
    <location>
        <begin position="61"/>
        <end position="80"/>
    </location>
</feature>
<evidence type="ECO:0000259" key="9">
    <source>
        <dbReference type="PROSITE" id="PS50184"/>
    </source>
</evidence>
<evidence type="ECO:0000256" key="1">
    <source>
        <dbReference type="ARBA" id="ARBA00004613"/>
    </source>
</evidence>
<keyword evidence="3" id="KW-0677">Repeat</keyword>
<dbReference type="InterPro" id="IPR014853">
    <property type="entry name" value="VWF/SSPO/ZAN-like_Cys-rich_dom"/>
</dbReference>
<dbReference type="SMART" id="SM00216">
    <property type="entry name" value="VWD"/>
    <property type="match status" value="1"/>
</dbReference>
<dbReference type="Pfam" id="PF08742">
    <property type="entry name" value="C8"/>
    <property type="match status" value="1"/>
</dbReference>
<reference evidence="11 12" key="1">
    <citation type="journal article" date="2021" name="Cell">
        <title>Tracing the genetic footprints of vertebrate landing in non-teleost ray-finned fishes.</title>
        <authorList>
            <person name="Bi X."/>
            <person name="Wang K."/>
            <person name="Yang L."/>
            <person name="Pan H."/>
            <person name="Jiang H."/>
            <person name="Wei Q."/>
            <person name="Fang M."/>
            <person name="Yu H."/>
            <person name="Zhu C."/>
            <person name="Cai Y."/>
            <person name="He Y."/>
            <person name="Gan X."/>
            <person name="Zeng H."/>
            <person name="Yu D."/>
            <person name="Zhu Y."/>
            <person name="Jiang H."/>
            <person name="Qiu Q."/>
            <person name="Yang H."/>
            <person name="Zhang Y.E."/>
            <person name="Wang W."/>
            <person name="Zhu M."/>
            <person name="He S."/>
            <person name="Zhang G."/>
        </authorList>
    </citation>
    <scope>NUCLEOTIDE SEQUENCE [LARGE SCALE GENOMIC DNA]</scope>
    <source>
        <strain evidence="11">Bchr_013</strain>
    </source>
</reference>
<dbReference type="Pfam" id="PF00007">
    <property type="entry name" value="Cys_knot"/>
    <property type="match status" value="1"/>
</dbReference>
<gene>
    <name evidence="11" type="primary">Muc2l</name>
    <name evidence="11" type="ORF">GTO96_0000565</name>
</gene>
<dbReference type="PROSITE" id="PS51233">
    <property type="entry name" value="VWFD"/>
    <property type="match status" value="1"/>
</dbReference>
<dbReference type="SMART" id="SM00832">
    <property type="entry name" value="C8"/>
    <property type="match status" value="1"/>
</dbReference>
<dbReference type="InterPro" id="IPR001846">
    <property type="entry name" value="VWF_type-D"/>
</dbReference>
<comment type="subcellular location">
    <subcellularLocation>
        <location evidence="1">Secreted</location>
    </subcellularLocation>
</comment>